<organism evidence="1 2">
    <name type="scientific">Sphaerobolus stellatus (strain SS14)</name>
    <dbReference type="NCBI Taxonomy" id="990650"/>
    <lineage>
        <taxon>Eukaryota</taxon>
        <taxon>Fungi</taxon>
        <taxon>Dikarya</taxon>
        <taxon>Basidiomycota</taxon>
        <taxon>Agaricomycotina</taxon>
        <taxon>Agaricomycetes</taxon>
        <taxon>Phallomycetidae</taxon>
        <taxon>Geastrales</taxon>
        <taxon>Sphaerobolaceae</taxon>
        <taxon>Sphaerobolus</taxon>
    </lineage>
</organism>
<accession>A0A0C9UG05</accession>
<evidence type="ECO:0000313" key="1">
    <source>
        <dbReference type="EMBL" id="KIJ24381.1"/>
    </source>
</evidence>
<sequence length="101" mass="11459">MEFACLPSHAWLNDVAAYESKASEQAEAYGSNYFSQIKVFVTPRPQLLFLVHASNHWLAFQIDFKVKSIAYGDSFCPSPGAHLSHNEETPTVAQDRIWERI</sequence>
<reference evidence="1 2" key="1">
    <citation type="submission" date="2014-06" db="EMBL/GenBank/DDBJ databases">
        <title>Evolutionary Origins and Diversification of the Mycorrhizal Mutualists.</title>
        <authorList>
            <consortium name="DOE Joint Genome Institute"/>
            <consortium name="Mycorrhizal Genomics Consortium"/>
            <person name="Kohler A."/>
            <person name="Kuo A."/>
            <person name="Nagy L.G."/>
            <person name="Floudas D."/>
            <person name="Copeland A."/>
            <person name="Barry K.W."/>
            <person name="Cichocki N."/>
            <person name="Veneault-Fourrey C."/>
            <person name="LaButti K."/>
            <person name="Lindquist E.A."/>
            <person name="Lipzen A."/>
            <person name="Lundell T."/>
            <person name="Morin E."/>
            <person name="Murat C."/>
            <person name="Riley R."/>
            <person name="Ohm R."/>
            <person name="Sun H."/>
            <person name="Tunlid A."/>
            <person name="Henrissat B."/>
            <person name="Grigoriev I.V."/>
            <person name="Hibbett D.S."/>
            <person name="Martin F."/>
        </authorList>
    </citation>
    <scope>NUCLEOTIDE SEQUENCE [LARGE SCALE GENOMIC DNA]</scope>
    <source>
        <strain evidence="1 2">SS14</strain>
    </source>
</reference>
<dbReference type="Proteomes" id="UP000054279">
    <property type="component" value="Unassembled WGS sequence"/>
</dbReference>
<dbReference type="EMBL" id="KN837496">
    <property type="protein sequence ID" value="KIJ24381.1"/>
    <property type="molecule type" value="Genomic_DNA"/>
</dbReference>
<evidence type="ECO:0000313" key="2">
    <source>
        <dbReference type="Proteomes" id="UP000054279"/>
    </source>
</evidence>
<dbReference type="AlphaFoldDB" id="A0A0C9UG05"/>
<proteinExistence type="predicted"/>
<gene>
    <name evidence="1" type="ORF">M422DRAFT_274861</name>
</gene>
<name>A0A0C9UG05_SPHS4</name>
<protein>
    <submittedName>
        <fullName evidence="1">Unplaced genomic scaffold SPHSTscaffold_421, whole genome shotgun sequence</fullName>
    </submittedName>
</protein>
<keyword evidence="2" id="KW-1185">Reference proteome</keyword>
<dbReference type="HOGENOM" id="CLU_2293503_0_0_1"/>